<sequence>MMRLDIRGELQHWSFDVYTIWSLQWWERRDKCSVLLACGNDGSCNLYNKLACKCLPGFKPKSPENWNSGDFSGGCIRSSDERGKNDTFLSLKMTRLGNQACHL</sequence>
<feature type="non-terminal residue" evidence="1">
    <location>
        <position position="103"/>
    </location>
</feature>
<dbReference type="Proteomes" id="UP000309997">
    <property type="component" value="Unassembled WGS sequence"/>
</dbReference>
<reference evidence="1 2" key="1">
    <citation type="journal article" date="2024" name="Plant Biotechnol. J.">
        <title>Genome and CRISPR/Cas9 system of a widespread forest tree (Populus alba) in the world.</title>
        <authorList>
            <person name="Liu Y.J."/>
            <person name="Jiang P.F."/>
            <person name="Han X.M."/>
            <person name="Li X.Y."/>
            <person name="Wang H.M."/>
            <person name="Wang Y.J."/>
            <person name="Wang X.X."/>
            <person name="Zeng Q.Y."/>
        </authorList>
    </citation>
    <scope>NUCLEOTIDE SEQUENCE [LARGE SCALE GENOMIC DNA]</scope>
    <source>
        <strain evidence="2">cv. PAL-ZL1</strain>
    </source>
</reference>
<evidence type="ECO:0000313" key="2">
    <source>
        <dbReference type="Proteomes" id="UP000309997"/>
    </source>
</evidence>
<protein>
    <submittedName>
        <fullName evidence="1">Uncharacterized protein</fullName>
    </submittedName>
</protein>
<comment type="caution">
    <text evidence="1">The sequence shown here is derived from an EMBL/GenBank/DDBJ whole genome shotgun (WGS) entry which is preliminary data.</text>
</comment>
<keyword evidence="2" id="KW-1185">Reference proteome</keyword>
<evidence type="ECO:0000313" key="1">
    <source>
        <dbReference type="EMBL" id="KAL3574518.1"/>
    </source>
</evidence>
<name>A0ACC4B9A7_POPAL</name>
<organism evidence="1 2">
    <name type="scientific">Populus alba</name>
    <name type="common">White poplar</name>
    <dbReference type="NCBI Taxonomy" id="43335"/>
    <lineage>
        <taxon>Eukaryota</taxon>
        <taxon>Viridiplantae</taxon>
        <taxon>Streptophyta</taxon>
        <taxon>Embryophyta</taxon>
        <taxon>Tracheophyta</taxon>
        <taxon>Spermatophyta</taxon>
        <taxon>Magnoliopsida</taxon>
        <taxon>eudicotyledons</taxon>
        <taxon>Gunneridae</taxon>
        <taxon>Pentapetalae</taxon>
        <taxon>rosids</taxon>
        <taxon>fabids</taxon>
        <taxon>Malpighiales</taxon>
        <taxon>Salicaceae</taxon>
        <taxon>Saliceae</taxon>
        <taxon>Populus</taxon>
    </lineage>
</organism>
<proteinExistence type="predicted"/>
<dbReference type="EMBL" id="RCHU02000013">
    <property type="protein sequence ID" value="KAL3574518.1"/>
    <property type="molecule type" value="Genomic_DNA"/>
</dbReference>
<accession>A0ACC4B9A7</accession>
<gene>
    <name evidence="1" type="ORF">D5086_025131</name>
</gene>